<dbReference type="InterPro" id="IPR036390">
    <property type="entry name" value="WH_DNA-bd_sf"/>
</dbReference>
<dbReference type="GeneID" id="5774329"/>
<dbReference type="InParanoid" id="A9A3H8"/>
<keyword evidence="3" id="KW-1185">Reference proteome</keyword>
<reference evidence="2 3" key="1">
    <citation type="journal article" date="2010" name="Proc. Natl. Acad. Sci. U.S.A.">
        <title>Nitrosopumilus maritimus genome reveals unique mechanisms for nitrification and autotrophy in globally distributed marine crenarchaea.</title>
        <authorList>
            <person name="Walker C.B."/>
            <person name="de la Torre J.R."/>
            <person name="Klotz M.G."/>
            <person name="Urakawa H."/>
            <person name="Pinel N."/>
            <person name="Arp D.J."/>
            <person name="Brochier-Armanet C."/>
            <person name="Chain P.S."/>
            <person name="Chan P.P."/>
            <person name="Gollabgir A."/>
            <person name="Hemp J."/>
            <person name="Hugler M."/>
            <person name="Karr E.A."/>
            <person name="Konneke M."/>
            <person name="Shin M."/>
            <person name="Lawton T.J."/>
            <person name="Lowe T."/>
            <person name="Martens-Habbena W."/>
            <person name="Sayavedra-Soto L.A."/>
            <person name="Lang D."/>
            <person name="Sievert S.M."/>
            <person name="Rosenzweig A.C."/>
            <person name="Manning G."/>
            <person name="Stahl D.A."/>
        </authorList>
    </citation>
    <scope>NUCLEOTIDE SEQUENCE [LARGE SCALE GENOMIC DNA]</scope>
    <source>
        <strain evidence="2 3">SCM1</strain>
    </source>
</reference>
<dbReference type="OrthoDB" id="11410at2157"/>
<dbReference type="Proteomes" id="UP000000792">
    <property type="component" value="Chromosome"/>
</dbReference>
<dbReference type="EMBL" id="CP000866">
    <property type="protein sequence ID" value="ABX12910.1"/>
    <property type="molecule type" value="Genomic_DNA"/>
</dbReference>
<sequence length="266" mass="30641">MADLIDETADYVLELASSQRLSILIGLLTKQSTPTAFAKSIDSTKQEVHRNFSRLEKAGLIKKNVGGTYSLTTFGQVVCTQVPSLVFLSQNRKYFEEHNFGDVPHKFQMRCGQLANSQYVKGVSKVLETWKTIYKNSDEYVYEILSEVPLDLIEPLVKRVKKGIRFNYIFSESAVVPKGRKTLLKKLGFDKLMEKGLVERKMEKDVKTVVVLNEKEACIMFPTLDGESDISEMLYSDDPMFHEWCLDYFRYCWYGSDIFKESKLKE</sequence>
<gene>
    <name evidence="2" type="ordered locus">Nmar_1014</name>
</gene>
<dbReference type="EnsemblBacteria" id="ABX12910">
    <property type="protein sequence ID" value="ABX12910"/>
    <property type="gene ID" value="Nmar_1014"/>
</dbReference>
<dbReference type="InterPro" id="IPR057527">
    <property type="entry name" value="HVO_A0261-like_N"/>
</dbReference>
<dbReference type="Pfam" id="PF25213">
    <property type="entry name" value="HVO_A0261_N"/>
    <property type="match status" value="1"/>
</dbReference>
<dbReference type="CDD" id="cd00090">
    <property type="entry name" value="HTH_ARSR"/>
    <property type="match status" value="1"/>
</dbReference>
<evidence type="ECO:0000313" key="2">
    <source>
        <dbReference type="EMBL" id="ABX12910.1"/>
    </source>
</evidence>
<dbReference type="Gene3D" id="1.10.10.10">
    <property type="entry name" value="Winged helix-like DNA-binding domain superfamily/Winged helix DNA-binding domain"/>
    <property type="match status" value="1"/>
</dbReference>
<name>A9A3H8_NITMS</name>
<organism evidence="2 3">
    <name type="scientific">Nitrosopumilus maritimus (strain SCM1)</name>
    <dbReference type="NCBI Taxonomy" id="436308"/>
    <lineage>
        <taxon>Archaea</taxon>
        <taxon>Nitrososphaerota</taxon>
        <taxon>Nitrososphaeria</taxon>
        <taxon>Nitrosopumilales</taxon>
        <taxon>Nitrosopumilaceae</taxon>
        <taxon>Nitrosopumilus</taxon>
    </lineage>
</organism>
<protein>
    <submittedName>
        <fullName evidence="2">Transcriptional regulator protein-like protein</fullName>
    </submittedName>
</protein>
<feature type="domain" description="HVO-A0261-like N-terminal" evidence="1">
    <location>
        <begin position="15"/>
        <end position="85"/>
    </location>
</feature>
<dbReference type="HOGENOM" id="CLU_062767_3_0_2"/>
<dbReference type="SUPFAM" id="SSF46785">
    <property type="entry name" value="Winged helix' DNA-binding domain"/>
    <property type="match status" value="1"/>
</dbReference>
<dbReference type="RefSeq" id="WP_012215397.1">
    <property type="nucleotide sequence ID" value="NC_010085.1"/>
</dbReference>
<dbReference type="AlphaFoldDB" id="A9A3H8"/>
<evidence type="ECO:0000313" key="3">
    <source>
        <dbReference type="Proteomes" id="UP000000792"/>
    </source>
</evidence>
<proteinExistence type="predicted"/>
<accession>A9A3H8</accession>
<dbReference type="InterPro" id="IPR011991">
    <property type="entry name" value="ArsR-like_HTH"/>
</dbReference>
<dbReference type="PhylomeDB" id="A9A3H8"/>
<dbReference type="InterPro" id="IPR036388">
    <property type="entry name" value="WH-like_DNA-bd_sf"/>
</dbReference>
<dbReference type="eggNOG" id="arCOG04362">
    <property type="taxonomic scope" value="Archaea"/>
</dbReference>
<evidence type="ECO:0000259" key="1">
    <source>
        <dbReference type="Pfam" id="PF25213"/>
    </source>
</evidence>
<dbReference type="KEGG" id="nmr:Nmar_1014"/>